<proteinExistence type="predicted"/>
<dbReference type="InterPro" id="IPR033464">
    <property type="entry name" value="CSN8_PSD8_EIF3K"/>
</dbReference>
<evidence type="ECO:0000313" key="4">
    <source>
        <dbReference type="WBParaSite" id="EVEC_0000306501-mRNA-1"/>
    </source>
</evidence>
<dbReference type="EMBL" id="UXUI01007447">
    <property type="protein sequence ID" value="VDD87630.1"/>
    <property type="molecule type" value="Genomic_DNA"/>
</dbReference>
<sequence length="281" mass="31325">MTDIPDIVHCTALSNKIALAKRTSAQAPANGNNLSMDAEDSLPAIATASVTVEGSTSVAPSDATAEAEYNFDESTLLPERIESLKQHELLMLCKNTVGFYSTLIAHYFAAFDWQKARLCRLRIEALGNRNDKQLTTFANIARNLEQLKFGAALKLCKEMDYTTISLRKLMAEVQERLFLYVLLLVQNSYTSVEVNYLAEMLDLPQADMPKVAERFGWIISNNGFVYPKMSSEFSAALEVKKNTPFGEISLCPLNTTRKYSFCKNPDENLKDLASFVASMET</sequence>
<protein>
    <submittedName>
        <fullName evidence="4">CSN8_PSD8_EIF3K domain-containing protein</fullName>
    </submittedName>
</protein>
<name>A0A0N4UZK8_ENTVE</name>
<dbReference type="AlphaFoldDB" id="A0A0N4UZK8"/>
<accession>A0A0N4UZK8</accession>
<evidence type="ECO:0000313" key="3">
    <source>
        <dbReference type="Proteomes" id="UP000274131"/>
    </source>
</evidence>
<dbReference type="Pfam" id="PF10075">
    <property type="entry name" value="CSN8_PSD8_EIF3K"/>
    <property type="match status" value="1"/>
</dbReference>
<dbReference type="OrthoDB" id="5787224at2759"/>
<feature type="domain" description="CSN8/PSMD8/EIF3K" evidence="1">
    <location>
        <begin position="98"/>
        <end position="231"/>
    </location>
</feature>
<gene>
    <name evidence="2" type="ORF">EVEC_LOCUS2773</name>
</gene>
<reference evidence="2 3" key="2">
    <citation type="submission" date="2018-10" db="EMBL/GenBank/DDBJ databases">
        <authorList>
            <consortium name="Pathogen Informatics"/>
        </authorList>
    </citation>
    <scope>NUCLEOTIDE SEQUENCE [LARGE SCALE GENOMIC DNA]</scope>
</reference>
<organism evidence="4">
    <name type="scientific">Enterobius vermicularis</name>
    <name type="common">Human pinworm</name>
    <dbReference type="NCBI Taxonomy" id="51028"/>
    <lineage>
        <taxon>Eukaryota</taxon>
        <taxon>Metazoa</taxon>
        <taxon>Ecdysozoa</taxon>
        <taxon>Nematoda</taxon>
        <taxon>Chromadorea</taxon>
        <taxon>Rhabditida</taxon>
        <taxon>Spirurina</taxon>
        <taxon>Oxyuridomorpha</taxon>
        <taxon>Oxyuroidea</taxon>
        <taxon>Oxyuridae</taxon>
        <taxon>Enterobius</taxon>
    </lineage>
</organism>
<dbReference type="STRING" id="51028.A0A0N4UZK8"/>
<dbReference type="Proteomes" id="UP000274131">
    <property type="component" value="Unassembled WGS sequence"/>
</dbReference>
<evidence type="ECO:0000313" key="2">
    <source>
        <dbReference type="EMBL" id="VDD87630.1"/>
    </source>
</evidence>
<keyword evidence="3" id="KW-1185">Reference proteome</keyword>
<reference evidence="4" key="1">
    <citation type="submission" date="2017-02" db="UniProtKB">
        <authorList>
            <consortium name="WormBaseParasite"/>
        </authorList>
    </citation>
    <scope>IDENTIFICATION</scope>
</reference>
<dbReference type="WBParaSite" id="EVEC_0000306501-mRNA-1">
    <property type="protein sequence ID" value="EVEC_0000306501-mRNA-1"/>
    <property type="gene ID" value="EVEC_0000306501"/>
</dbReference>
<evidence type="ECO:0000259" key="1">
    <source>
        <dbReference type="Pfam" id="PF10075"/>
    </source>
</evidence>